<protein>
    <recommendedName>
        <fullName evidence="2">histidine kinase</fullName>
        <ecNumber evidence="2">2.7.13.3</ecNumber>
    </recommendedName>
</protein>
<feature type="domain" description="Histidine kinase" evidence="9">
    <location>
        <begin position="221"/>
        <end position="423"/>
    </location>
</feature>
<dbReference type="Gene3D" id="3.30.565.10">
    <property type="entry name" value="Histidine kinase-like ATPase, C-terminal domain"/>
    <property type="match status" value="1"/>
</dbReference>
<reference evidence="10 11" key="1">
    <citation type="submission" date="2019-10" db="EMBL/GenBank/DDBJ databases">
        <title>Prolixibacter strains distinguished by the presence of nitrate reductase genes were adept at nitrate-dependent anaerobic corrosion of metallic iron and carbon steel.</title>
        <authorList>
            <person name="Iino T."/>
            <person name="Shono N."/>
            <person name="Ito K."/>
            <person name="Nakamura R."/>
            <person name="Sueoka K."/>
            <person name="Harayama S."/>
            <person name="Ohkuma M."/>
        </authorList>
    </citation>
    <scope>NUCLEOTIDE SEQUENCE [LARGE SCALE GENOMIC DNA]</scope>
    <source>
        <strain evidence="10 11">JCM 13498</strain>
    </source>
</reference>
<evidence type="ECO:0000256" key="1">
    <source>
        <dbReference type="ARBA" id="ARBA00000085"/>
    </source>
</evidence>
<dbReference type="RefSeq" id="WP_027586143.1">
    <property type="nucleotide sequence ID" value="NZ_BLAX01000001.1"/>
</dbReference>
<keyword evidence="5 8" id="KW-0812">Transmembrane</keyword>
<feature type="transmembrane region" description="Helical" evidence="8">
    <location>
        <begin position="139"/>
        <end position="159"/>
    </location>
</feature>
<dbReference type="PROSITE" id="PS50109">
    <property type="entry name" value="HIS_KIN"/>
    <property type="match status" value="1"/>
</dbReference>
<sequence>MKLINHTLTLLSAILFVLISLWAILFYYQVLKQVKKTIDEGLADYKIVVIDKLKDDSLIVEQDTFEENNYLIKRVDEKFALQVRDTYRDTVVFSNLKNKTYQTRLLTTAFVASNGKYYEMKLISHEIDKSKLIQKIATSLFWLYLLLFASSILVNNFVLKKTWEPFYQLLNYLNKFRLDRGAIPEPTKTKIEEFRMLNDSVTNLVRTNVDIFNNQKQFIENVAHELQTPLAIGINKLELFAGDEDLSKDQIQKLGAIIDTLRRLSGLNKSLLLFSKIENRQYIQVEQVYFDDVFSKIIQDFSDYTEYQDIKIEYQKEDSWVFKMNKDLAVILVMNLVKNAIFHNQRGGEVLVKLCSSSFTIENTSKESVKLDDKLFERFARNSTDIGSTGLGLAIVRAIADVSGLKLFYSFNGKHVFEVSEKR</sequence>
<comment type="caution">
    <text evidence="10">The sequence shown here is derived from an EMBL/GenBank/DDBJ whole genome shotgun (WGS) entry which is preliminary data.</text>
</comment>
<evidence type="ECO:0000256" key="3">
    <source>
        <dbReference type="ARBA" id="ARBA00022553"/>
    </source>
</evidence>
<dbReference type="EMBL" id="BLAX01000001">
    <property type="protein sequence ID" value="GET31332.1"/>
    <property type="molecule type" value="Genomic_DNA"/>
</dbReference>
<dbReference type="SMART" id="SM00388">
    <property type="entry name" value="HisKA"/>
    <property type="match status" value="1"/>
</dbReference>
<evidence type="ECO:0000256" key="5">
    <source>
        <dbReference type="ARBA" id="ARBA00022692"/>
    </source>
</evidence>
<evidence type="ECO:0000313" key="11">
    <source>
        <dbReference type="Proteomes" id="UP000391834"/>
    </source>
</evidence>
<evidence type="ECO:0000256" key="4">
    <source>
        <dbReference type="ARBA" id="ARBA00022679"/>
    </source>
</evidence>
<keyword evidence="11" id="KW-1185">Reference proteome</keyword>
<evidence type="ECO:0000256" key="7">
    <source>
        <dbReference type="ARBA" id="ARBA00022989"/>
    </source>
</evidence>
<gene>
    <name evidence="10" type="ORF">PbJCM13498_01950</name>
</gene>
<dbReference type="PANTHER" id="PTHR45436:SF5">
    <property type="entry name" value="SENSOR HISTIDINE KINASE TRCS"/>
    <property type="match status" value="1"/>
</dbReference>
<keyword evidence="3" id="KW-0597">Phosphoprotein</keyword>
<dbReference type="GO" id="GO:0005886">
    <property type="term" value="C:plasma membrane"/>
    <property type="evidence" value="ECO:0007669"/>
    <property type="project" value="TreeGrafter"/>
</dbReference>
<proteinExistence type="predicted"/>
<keyword evidence="7 8" id="KW-1133">Transmembrane helix</keyword>
<dbReference type="Proteomes" id="UP000391834">
    <property type="component" value="Unassembled WGS sequence"/>
</dbReference>
<dbReference type="SUPFAM" id="SSF47384">
    <property type="entry name" value="Homodimeric domain of signal transducing histidine kinase"/>
    <property type="match status" value="1"/>
</dbReference>
<dbReference type="CDD" id="cd00082">
    <property type="entry name" value="HisKA"/>
    <property type="match status" value="1"/>
</dbReference>
<organism evidence="10 11">
    <name type="scientific">Prolixibacter bellariivorans</name>
    <dbReference type="NCBI Taxonomy" id="314319"/>
    <lineage>
        <taxon>Bacteria</taxon>
        <taxon>Pseudomonadati</taxon>
        <taxon>Bacteroidota</taxon>
        <taxon>Bacteroidia</taxon>
        <taxon>Marinilabiliales</taxon>
        <taxon>Prolixibacteraceae</taxon>
        <taxon>Prolixibacter</taxon>
    </lineage>
</organism>
<dbReference type="InterPro" id="IPR005467">
    <property type="entry name" value="His_kinase_dom"/>
</dbReference>
<evidence type="ECO:0000256" key="6">
    <source>
        <dbReference type="ARBA" id="ARBA00022777"/>
    </source>
</evidence>
<evidence type="ECO:0000256" key="2">
    <source>
        <dbReference type="ARBA" id="ARBA00012438"/>
    </source>
</evidence>
<dbReference type="InterPro" id="IPR050428">
    <property type="entry name" value="TCS_sensor_his_kinase"/>
</dbReference>
<dbReference type="SUPFAM" id="SSF55874">
    <property type="entry name" value="ATPase domain of HSP90 chaperone/DNA topoisomerase II/histidine kinase"/>
    <property type="match status" value="1"/>
</dbReference>
<evidence type="ECO:0000313" key="10">
    <source>
        <dbReference type="EMBL" id="GET31332.1"/>
    </source>
</evidence>
<comment type="catalytic activity">
    <reaction evidence="1">
        <text>ATP + protein L-histidine = ADP + protein N-phospho-L-histidine.</text>
        <dbReference type="EC" id="2.7.13.3"/>
    </reaction>
</comment>
<dbReference type="InterPro" id="IPR036890">
    <property type="entry name" value="HATPase_C_sf"/>
</dbReference>
<dbReference type="GO" id="GO:0000155">
    <property type="term" value="F:phosphorelay sensor kinase activity"/>
    <property type="evidence" value="ECO:0007669"/>
    <property type="project" value="InterPro"/>
</dbReference>
<feature type="transmembrane region" description="Helical" evidence="8">
    <location>
        <begin position="6"/>
        <end position="28"/>
    </location>
</feature>
<dbReference type="EC" id="2.7.13.3" evidence="2"/>
<dbReference type="InterPro" id="IPR003594">
    <property type="entry name" value="HATPase_dom"/>
</dbReference>
<keyword evidence="4" id="KW-0808">Transferase</keyword>
<dbReference type="Gene3D" id="1.10.287.130">
    <property type="match status" value="1"/>
</dbReference>
<dbReference type="InterPro" id="IPR003661">
    <property type="entry name" value="HisK_dim/P_dom"/>
</dbReference>
<dbReference type="OrthoDB" id="1522504at2"/>
<evidence type="ECO:0000259" key="9">
    <source>
        <dbReference type="PROSITE" id="PS50109"/>
    </source>
</evidence>
<keyword evidence="8" id="KW-0472">Membrane</keyword>
<dbReference type="InterPro" id="IPR036097">
    <property type="entry name" value="HisK_dim/P_sf"/>
</dbReference>
<evidence type="ECO:0000256" key="8">
    <source>
        <dbReference type="SAM" id="Phobius"/>
    </source>
</evidence>
<accession>A0A5M4ATV2</accession>
<dbReference type="PANTHER" id="PTHR45436">
    <property type="entry name" value="SENSOR HISTIDINE KINASE YKOH"/>
    <property type="match status" value="1"/>
</dbReference>
<name>A0A5M4ATV2_9BACT</name>
<keyword evidence="6 10" id="KW-0418">Kinase</keyword>
<dbReference type="SMART" id="SM00387">
    <property type="entry name" value="HATPase_c"/>
    <property type="match status" value="1"/>
</dbReference>
<dbReference type="Pfam" id="PF02518">
    <property type="entry name" value="HATPase_c"/>
    <property type="match status" value="1"/>
</dbReference>
<dbReference type="AlphaFoldDB" id="A0A5M4ATV2"/>
<dbReference type="Pfam" id="PF00512">
    <property type="entry name" value="HisKA"/>
    <property type="match status" value="1"/>
</dbReference>